<dbReference type="Gene3D" id="3.20.20.60">
    <property type="entry name" value="Phosphoenolpyruvate-binding domains"/>
    <property type="match status" value="1"/>
</dbReference>
<dbReference type="PANTHER" id="PTHR11817">
    <property type="entry name" value="PYRUVATE KINASE"/>
    <property type="match status" value="1"/>
</dbReference>
<protein>
    <recommendedName>
        <fullName evidence="3 12">Pyruvate kinase</fullName>
        <ecNumber evidence="3 12">2.7.1.40</ecNumber>
    </recommendedName>
</protein>
<dbReference type="InterPro" id="IPR001697">
    <property type="entry name" value="Pyr_Knase"/>
</dbReference>
<evidence type="ECO:0000256" key="3">
    <source>
        <dbReference type="ARBA" id="ARBA00012142"/>
    </source>
</evidence>
<organism evidence="16 17">
    <name type="scientific">candidate division WWE3 bacterium CG_4_9_14_0_2_um_filter_35_11</name>
    <dbReference type="NCBI Taxonomy" id="1975077"/>
    <lineage>
        <taxon>Bacteria</taxon>
        <taxon>Katanobacteria</taxon>
    </lineage>
</organism>
<dbReference type="InterPro" id="IPR040442">
    <property type="entry name" value="Pyrv_kinase-like_dom_sf"/>
</dbReference>
<evidence type="ECO:0000256" key="12">
    <source>
        <dbReference type="NCBIfam" id="TIGR01064"/>
    </source>
</evidence>
<evidence type="ECO:0000256" key="7">
    <source>
        <dbReference type="ARBA" id="ARBA00022777"/>
    </source>
</evidence>
<evidence type="ECO:0000259" key="15">
    <source>
        <dbReference type="Pfam" id="PF02887"/>
    </source>
</evidence>
<dbReference type="SUPFAM" id="SSF50800">
    <property type="entry name" value="PK beta-barrel domain-like"/>
    <property type="match status" value="1"/>
</dbReference>
<keyword evidence="9 13" id="KW-0460">Magnesium</keyword>
<evidence type="ECO:0000256" key="11">
    <source>
        <dbReference type="ARBA" id="ARBA00023317"/>
    </source>
</evidence>
<evidence type="ECO:0000313" key="16">
    <source>
        <dbReference type="EMBL" id="PJC24014.1"/>
    </source>
</evidence>
<dbReference type="GO" id="GO:0000287">
    <property type="term" value="F:magnesium ion binding"/>
    <property type="evidence" value="ECO:0007669"/>
    <property type="project" value="UniProtKB-UniRule"/>
</dbReference>
<dbReference type="Pfam" id="PF02887">
    <property type="entry name" value="PK_C"/>
    <property type="match status" value="1"/>
</dbReference>
<evidence type="ECO:0000256" key="4">
    <source>
        <dbReference type="ARBA" id="ARBA00022679"/>
    </source>
</evidence>
<keyword evidence="11 16" id="KW-0670">Pyruvate</keyword>
<feature type="domain" description="Pyruvate kinase C-terminal" evidence="15">
    <location>
        <begin position="371"/>
        <end position="470"/>
    </location>
</feature>
<dbReference type="PRINTS" id="PR01050">
    <property type="entry name" value="PYRUVTKNASE"/>
</dbReference>
<accession>A0A2M8EMP3</accession>
<comment type="similarity">
    <text evidence="2 13">Belongs to the pyruvate kinase family.</text>
</comment>
<gene>
    <name evidence="16" type="primary">pyk</name>
    <name evidence="16" type="ORF">CO058_00480</name>
</gene>
<evidence type="ECO:0000256" key="6">
    <source>
        <dbReference type="ARBA" id="ARBA00022741"/>
    </source>
</evidence>
<evidence type="ECO:0000256" key="1">
    <source>
        <dbReference type="ARBA" id="ARBA00004997"/>
    </source>
</evidence>
<dbReference type="SUPFAM" id="SSF51621">
    <property type="entry name" value="Phosphoenolpyruvate/pyruvate domain"/>
    <property type="match status" value="1"/>
</dbReference>
<evidence type="ECO:0000256" key="2">
    <source>
        <dbReference type="ARBA" id="ARBA00008663"/>
    </source>
</evidence>
<dbReference type="GO" id="GO:0004743">
    <property type="term" value="F:pyruvate kinase activity"/>
    <property type="evidence" value="ECO:0007669"/>
    <property type="project" value="UniProtKB-UniRule"/>
</dbReference>
<dbReference type="EMBL" id="PFSJ01000004">
    <property type="protein sequence ID" value="PJC24014.1"/>
    <property type="molecule type" value="Genomic_DNA"/>
</dbReference>
<comment type="caution">
    <text evidence="16">The sequence shown here is derived from an EMBL/GenBank/DDBJ whole genome shotgun (WGS) entry which is preliminary data.</text>
</comment>
<keyword evidence="8" id="KW-0067">ATP-binding</keyword>
<evidence type="ECO:0000256" key="5">
    <source>
        <dbReference type="ARBA" id="ARBA00022723"/>
    </source>
</evidence>
<dbReference type="Gene3D" id="2.40.33.10">
    <property type="entry name" value="PK beta-barrel domain-like"/>
    <property type="match status" value="1"/>
</dbReference>
<reference evidence="17" key="1">
    <citation type="submission" date="2017-09" db="EMBL/GenBank/DDBJ databases">
        <title>Depth-based differentiation of microbial function through sediment-hosted aquifers and enrichment of novel symbionts in the deep terrestrial subsurface.</title>
        <authorList>
            <person name="Probst A.J."/>
            <person name="Ladd B."/>
            <person name="Jarett J.K."/>
            <person name="Geller-Mcgrath D.E."/>
            <person name="Sieber C.M.K."/>
            <person name="Emerson J.B."/>
            <person name="Anantharaman K."/>
            <person name="Thomas B.C."/>
            <person name="Malmstrom R."/>
            <person name="Stieglmeier M."/>
            <person name="Klingl A."/>
            <person name="Woyke T."/>
            <person name="Ryan C.M."/>
            <person name="Banfield J.F."/>
        </authorList>
    </citation>
    <scope>NUCLEOTIDE SEQUENCE [LARGE SCALE GENOMIC DNA]</scope>
</reference>
<dbReference type="InterPro" id="IPR015813">
    <property type="entry name" value="Pyrv/PenolPyrv_kinase-like_dom"/>
</dbReference>
<evidence type="ECO:0000313" key="17">
    <source>
        <dbReference type="Proteomes" id="UP000229756"/>
    </source>
</evidence>
<dbReference type="InterPro" id="IPR036918">
    <property type="entry name" value="Pyrv_Knase_C_sf"/>
</dbReference>
<dbReference type="Gene3D" id="3.40.1380.20">
    <property type="entry name" value="Pyruvate kinase, C-terminal domain"/>
    <property type="match status" value="1"/>
</dbReference>
<name>A0A2M8EMP3_UNCKA</name>
<keyword evidence="5" id="KW-0479">Metal-binding</keyword>
<dbReference type="Proteomes" id="UP000229756">
    <property type="component" value="Unassembled WGS sequence"/>
</dbReference>
<dbReference type="Pfam" id="PF00224">
    <property type="entry name" value="PK"/>
    <property type="match status" value="1"/>
</dbReference>
<evidence type="ECO:0000256" key="8">
    <source>
        <dbReference type="ARBA" id="ARBA00022840"/>
    </source>
</evidence>
<dbReference type="GO" id="GO:0030955">
    <property type="term" value="F:potassium ion binding"/>
    <property type="evidence" value="ECO:0007669"/>
    <property type="project" value="UniProtKB-UniRule"/>
</dbReference>
<evidence type="ECO:0000256" key="10">
    <source>
        <dbReference type="ARBA" id="ARBA00023152"/>
    </source>
</evidence>
<keyword evidence="10 13" id="KW-0324">Glycolysis</keyword>
<dbReference type="InterPro" id="IPR015806">
    <property type="entry name" value="Pyrv_Knase_insert_dom_sf"/>
</dbReference>
<dbReference type="InterPro" id="IPR015793">
    <property type="entry name" value="Pyrv_Knase_brl"/>
</dbReference>
<dbReference type="UniPathway" id="UPA00109">
    <property type="reaction ID" value="UER00188"/>
</dbReference>
<dbReference type="EC" id="2.7.1.40" evidence="3 12"/>
<dbReference type="NCBIfam" id="TIGR01064">
    <property type="entry name" value="pyruv_kin"/>
    <property type="match status" value="1"/>
</dbReference>
<feature type="domain" description="Pyruvate kinase barrel" evidence="14">
    <location>
        <begin position="3"/>
        <end position="324"/>
    </location>
</feature>
<dbReference type="InterPro" id="IPR015795">
    <property type="entry name" value="Pyrv_Knase_C"/>
</dbReference>
<dbReference type="GO" id="GO:0016301">
    <property type="term" value="F:kinase activity"/>
    <property type="evidence" value="ECO:0007669"/>
    <property type="project" value="UniProtKB-KW"/>
</dbReference>
<proteinExistence type="inferred from homology"/>
<evidence type="ECO:0000259" key="14">
    <source>
        <dbReference type="Pfam" id="PF00224"/>
    </source>
</evidence>
<dbReference type="SUPFAM" id="SSF52935">
    <property type="entry name" value="PK C-terminal domain-like"/>
    <property type="match status" value="1"/>
</dbReference>
<sequence length="473" mass="52024">MTQKTKIIATLGPASESEKILESLISAGTSVFRFNLKHNNLEWHTNLARRLKAIAKKLNKNIALLADLQGPELRIGILPNNVDKIVLSEGQEVVLSEKEETQTTWIPFPSISSVKNLSTGHSIFIDDGKVELEVVSIKPGKIITVVKQGGGLGSQKSVSIPQATIDIPTLMPKDKEDIKFAIKEDFEFIALSFVRDGTDIATLRSFIKKYGGNQAIIAKIETLKSIENMDEIVKESDGIMVARGDLGVEVPIEKVPRIQKELILASRTHFKPVIVATQMLLSMVNNPTPSRAEVADIANSVFDKTDALMLSEETAMGLHPVKAVNTMSKIARYNEMHEFVDDLILKPTSFEEIVISASIKFSRQTPDGEENIKGYIIFTESGKSARVLSRFRPPLPIYAFSSHPSVIRKLALSYGVVANHMTLHKNPVNNIKQALKILQKNKSINKGDKLISIFGNNVGVPEANNTISIVSAT</sequence>
<comment type="pathway">
    <text evidence="1 13">Carbohydrate degradation; glycolysis; pyruvate from D-glyceraldehyde 3-phosphate: step 5/5.</text>
</comment>
<keyword evidence="7 13" id="KW-0418">Kinase</keyword>
<comment type="catalytic activity">
    <reaction evidence="13">
        <text>pyruvate + ATP = phosphoenolpyruvate + ADP + H(+)</text>
        <dbReference type="Rhea" id="RHEA:18157"/>
        <dbReference type="ChEBI" id="CHEBI:15361"/>
        <dbReference type="ChEBI" id="CHEBI:15378"/>
        <dbReference type="ChEBI" id="CHEBI:30616"/>
        <dbReference type="ChEBI" id="CHEBI:58702"/>
        <dbReference type="ChEBI" id="CHEBI:456216"/>
        <dbReference type="EC" id="2.7.1.40"/>
    </reaction>
</comment>
<dbReference type="NCBIfam" id="NF004491">
    <property type="entry name" value="PRK05826.1"/>
    <property type="match status" value="1"/>
</dbReference>
<evidence type="ECO:0000256" key="13">
    <source>
        <dbReference type="RuleBase" id="RU000504"/>
    </source>
</evidence>
<evidence type="ECO:0000256" key="9">
    <source>
        <dbReference type="ARBA" id="ARBA00022842"/>
    </source>
</evidence>
<dbReference type="GO" id="GO:0005524">
    <property type="term" value="F:ATP binding"/>
    <property type="evidence" value="ECO:0007669"/>
    <property type="project" value="UniProtKB-KW"/>
</dbReference>
<keyword evidence="4 13" id="KW-0808">Transferase</keyword>
<keyword evidence="6" id="KW-0547">Nucleotide-binding</keyword>
<dbReference type="InterPro" id="IPR011037">
    <property type="entry name" value="Pyrv_Knase-like_insert_dom_sf"/>
</dbReference>
<dbReference type="AlphaFoldDB" id="A0A2M8EMP3"/>